<evidence type="ECO:0000256" key="4">
    <source>
        <dbReference type="PIRSR" id="PIRSR605511-2"/>
    </source>
</evidence>
<evidence type="ECO:0000313" key="7">
    <source>
        <dbReference type="EMBL" id="TDR89137.1"/>
    </source>
</evidence>
<protein>
    <submittedName>
        <fullName evidence="7">Sugar lactone lactonase YvrE</fullName>
    </submittedName>
</protein>
<dbReference type="InterPro" id="IPR011042">
    <property type="entry name" value="6-blade_b-propeller_TolB-like"/>
</dbReference>
<dbReference type="Proteomes" id="UP000295122">
    <property type="component" value="Unassembled WGS sequence"/>
</dbReference>
<dbReference type="Gene3D" id="2.120.10.30">
    <property type="entry name" value="TolB, C-terminal domain"/>
    <property type="match status" value="1"/>
</dbReference>
<dbReference type="AlphaFoldDB" id="A0A4R7BY53"/>
<sequence length="296" mass="31878">MSVEVFPLRAEVAVPCGCVLGEGAIWDQRTGTLFWVDINEGALWSWRPQGGEEAVSRPLGERVGFVLLTPDPDVVMLGLKSGLARFDLSSGTRTALLSPESDLPGNRLNDGTAAPDGSIYFGSLNESDRQPSGHFYHWTGERLSRFGESTVTTNGPAVDPARGRLYATDTSRRRVCHYPIGQGGSLGERRDYVTFGPEDGHPDGMAVDAEGHVWICHFGGGRITRFDPDGEPVLVVPMPTPQVTKLAFGGPDLDTIYVTTAARDLDREIDPMAGHVFKVAAGIRGLPAQFCRVGLG</sequence>
<evidence type="ECO:0000259" key="6">
    <source>
        <dbReference type="Pfam" id="PF08450"/>
    </source>
</evidence>
<feature type="binding site" evidence="4">
    <location>
        <position position="22"/>
    </location>
    <ligand>
        <name>a divalent metal cation</name>
        <dbReference type="ChEBI" id="CHEBI:60240"/>
    </ligand>
</feature>
<dbReference type="InterPro" id="IPR005511">
    <property type="entry name" value="SMP-30"/>
</dbReference>
<accession>A0A4R7BY53</accession>
<evidence type="ECO:0000313" key="8">
    <source>
        <dbReference type="Proteomes" id="UP000295122"/>
    </source>
</evidence>
<reference evidence="7 8" key="1">
    <citation type="submission" date="2019-03" db="EMBL/GenBank/DDBJ databases">
        <title>Genomic Encyclopedia of Type Strains, Phase IV (KMG-IV): sequencing the most valuable type-strain genomes for metagenomic binning, comparative biology and taxonomic classification.</title>
        <authorList>
            <person name="Goeker M."/>
        </authorList>
    </citation>
    <scope>NUCLEOTIDE SEQUENCE [LARGE SCALE GENOMIC DNA]</scope>
    <source>
        <strain evidence="7 8">DSM 25903</strain>
    </source>
</reference>
<dbReference type="GO" id="GO:0004341">
    <property type="term" value="F:gluconolactonase activity"/>
    <property type="evidence" value="ECO:0007669"/>
    <property type="project" value="TreeGrafter"/>
</dbReference>
<dbReference type="Pfam" id="PF08450">
    <property type="entry name" value="SGL"/>
    <property type="match status" value="1"/>
</dbReference>
<keyword evidence="4" id="KW-0862">Zinc</keyword>
<dbReference type="PROSITE" id="PS51125">
    <property type="entry name" value="NHL"/>
    <property type="match status" value="1"/>
</dbReference>
<gene>
    <name evidence="7" type="ORF">EV668_3625</name>
</gene>
<feature type="domain" description="SMP-30/Gluconolactonase/LRE-like region" evidence="6">
    <location>
        <begin position="20"/>
        <end position="261"/>
    </location>
</feature>
<dbReference type="PANTHER" id="PTHR10907">
    <property type="entry name" value="REGUCALCIN"/>
    <property type="match status" value="1"/>
</dbReference>
<keyword evidence="2" id="KW-0677">Repeat</keyword>
<dbReference type="PRINTS" id="PR01790">
    <property type="entry name" value="SMP30FAMILY"/>
</dbReference>
<dbReference type="GO" id="GO:0019853">
    <property type="term" value="P:L-ascorbic acid biosynthetic process"/>
    <property type="evidence" value="ECO:0007669"/>
    <property type="project" value="TreeGrafter"/>
</dbReference>
<dbReference type="SUPFAM" id="SSF63829">
    <property type="entry name" value="Calcium-dependent phosphotriesterase"/>
    <property type="match status" value="1"/>
</dbReference>
<dbReference type="GO" id="GO:0005509">
    <property type="term" value="F:calcium ion binding"/>
    <property type="evidence" value="ECO:0007669"/>
    <property type="project" value="TreeGrafter"/>
</dbReference>
<comment type="similarity">
    <text evidence="1">Belongs to the SMP-30/CGR1 family.</text>
</comment>
<feature type="repeat" description="NHL" evidence="5">
    <location>
        <begin position="201"/>
        <end position="229"/>
    </location>
</feature>
<dbReference type="InterPro" id="IPR001258">
    <property type="entry name" value="NHL_repeat"/>
</dbReference>
<evidence type="ECO:0000256" key="5">
    <source>
        <dbReference type="PROSITE-ProRule" id="PRU00504"/>
    </source>
</evidence>
<feature type="binding site" evidence="4">
    <location>
        <position position="109"/>
    </location>
    <ligand>
        <name>substrate</name>
    </ligand>
</feature>
<organism evidence="7 8">
    <name type="scientific">Enterovirga rhinocerotis</name>
    <dbReference type="NCBI Taxonomy" id="1339210"/>
    <lineage>
        <taxon>Bacteria</taxon>
        <taxon>Pseudomonadati</taxon>
        <taxon>Pseudomonadota</taxon>
        <taxon>Alphaproteobacteria</taxon>
        <taxon>Hyphomicrobiales</taxon>
        <taxon>Methylobacteriaceae</taxon>
        <taxon>Enterovirga</taxon>
    </lineage>
</organism>
<comment type="caution">
    <text evidence="7">The sequence shown here is derived from an EMBL/GenBank/DDBJ whole genome shotgun (WGS) entry which is preliminary data.</text>
</comment>
<name>A0A4R7BY53_9HYPH</name>
<keyword evidence="8" id="KW-1185">Reference proteome</keyword>
<dbReference type="RefSeq" id="WP_133772621.1">
    <property type="nucleotide sequence ID" value="NZ_SNZR01000014.1"/>
</dbReference>
<proteinExistence type="inferred from homology"/>
<evidence type="ECO:0000256" key="2">
    <source>
        <dbReference type="ARBA" id="ARBA00022737"/>
    </source>
</evidence>
<dbReference type="OrthoDB" id="2633250at2"/>
<keyword evidence="4" id="KW-0479">Metal-binding</keyword>
<comment type="cofactor">
    <cofactor evidence="4">
        <name>Zn(2+)</name>
        <dbReference type="ChEBI" id="CHEBI:29105"/>
    </cofactor>
    <text evidence="4">Binds 1 divalent metal cation per subunit.</text>
</comment>
<dbReference type="InterPro" id="IPR013658">
    <property type="entry name" value="SGL"/>
</dbReference>
<feature type="active site" description="Proton donor/acceptor" evidence="3">
    <location>
        <position position="203"/>
    </location>
</feature>
<dbReference type="EMBL" id="SNZR01000014">
    <property type="protein sequence ID" value="TDR89137.1"/>
    <property type="molecule type" value="Genomic_DNA"/>
</dbReference>
<feature type="binding site" evidence="4">
    <location>
        <position position="107"/>
    </location>
    <ligand>
        <name>substrate</name>
    </ligand>
</feature>
<evidence type="ECO:0000256" key="3">
    <source>
        <dbReference type="PIRSR" id="PIRSR605511-1"/>
    </source>
</evidence>
<evidence type="ECO:0000256" key="1">
    <source>
        <dbReference type="ARBA" id="ARBA00008853"/>
    </source>
</evidence>
<dbReference type="PANTHER" id="PTHR10907:SF47">
    <property type="entry name" value="REGUCALCIN"/>
    <property type="match status" value="1"/>
</dbReference>
<feature type="binding site" evidence="4">
    <location>
        <position position="203"/>
    </location>
    <ligand>
        <name>a divalent metal cation</name>
        <dbReference type="ChEBI" id="CHEBI:60240"/>
    </ligand>
</feature>
<feature type="binding site" evidence="4">
    <location>
        <position position="154"/>
    </location>
    <ligand>
        <name>a divalent metal cation</name>
        <dbReference type="ChEBI" id="CHEBI:60240"/>
    </ligand>
</feature>